<keyword evidence="4" id="KW-0378">Hydrolase</keyword>
<dbReference type="GO" id="GO:0004181">
    <property type="term" value="F:metallocarboxypeptidase activity"/>
    <property type="evidence" value="ECO:0007669"/>
    <property type="project" value="InterPro"/>
</dbReference>
<comment type="similarity">
    <text evidence="2">Belongs to the peptidase M14 family.</text>
</comment>
<keyword evidence="5" id="KW-1185">Reference proteome</keyword>
<dbReference type="SUPFAM" id="SSF53187">
    <property type="entry name" value="Zn-dependent exopeptidases"/>
    <property type="match status" value="1"/>
</dbReference>
<organism evidence="4 5">
    <name type="scientific">Roseimicrobium gellanilyticum</name>
    <dbReference type="NCBI Taxonomy" id="748857"/>
    <lineage>
        <taxon>Bacteria</taxon>
        <taxon>Pseudomonadati</taxon>
        <taxon>Verrucomicrobiota</taxon>
        <taxon>Verrucomicrobiia</taxon>
        <taxon>Verrucomicrobiales</taxon>
        <taxon>Verrucomicrobiaceae</taxon>
        <taxon>Roseimicrobium</taxon>
    </lineage>
</organism>
<sequence>MNPFPPSSLHFLVVVFVFAMGWLTHPMQALTVESDFEGASVRVMHVDAGSQTVQFMPGGDPKRGWPCWWCFRVEGLDPRKPLTLQLHASDLPMPQANGVPSNKPLSADWAMPLRASFSPDGKSWKKTPLGVRAEAVMTYTFPVEGTSVLVAWGPPFTPSSAAELVRRVADSSAAAEERELCKSREGRTVPMLRVCEGDRVEARRFGIWVQARQHAWESGASWVCQGFTEWLMSDESNALWLRQHAEIYIVPIMDIDNTATGNGGKEALPQDHNRDWTEKPNWNEVAAAQTHIREFVKEGRMDVFLDLHNPGAKDTKAFFYALPDELVKEPMLGNRKRLFSLSRSEVGSVMPMMDGPKYDGPKYHPLWRQMSGTWVTMNGNPHTVAVCLETPWNIEQSTVEGYKAVGAKLGVAVQRYLEEGPKKE</sequence>
<keyword evidence="4" id="KW-0121">Carboxypeptidase</keyword>
<comment type="caution">
    <text evidence="4">The sequence shown here is derived from an EMBL/GenBank/DDBJ whole genome shotgun (WGS) entry which is preliminary data.</text>
</comment>
<dbReference type="GO" id="GO:0006508">
    <property type="term" value="P:proteolysis"/>
    <property type="evidence" value="ECO:0007669"/>
    <property type="project" value="InterPro"/>
</dbReference>
<comment type="cofactor">
    <cofactor evidence="1">
        <name>Zn(2+)</name>
        <dbReference type="ChEBI" id="CHEBI:29105"/>
    </cofactor>
</comment>
<reference evidence="4 5" key="1">
    <citation type="submission" date="2018-06" db="EMBL/GenBank/DDBJ databases">
        <title>Genomic Encyclopedia of Type Strains, Phase IV (KMG-IV): sequencing the most valuable type-strain genomes for metagenomic binning, comparative biology and taxonomic classification.</title>
        <authorList>
            <person name="Goeker M."/>
        </authorList>
    </citation>
    <scope>NUCLEOTIDE SEQUENCE [LARGE SCALE GENOMIC DNA]</scope>
    <source>
        <strain evidence="4 5">DSM 25532</strain>
    </source>
</reference>
<evidence type="ECO:0000256" key="1">
    <source>
        <dbReference type="ARBA" id="ARBA00001947"/>
    </source>
</evidence>
<accession>A0A366HM72</accession>
<dbReference type="Pfam" id="PF00246">
    <property type="entry name" value="Peptidase_M14"/>
    <property type="match status" value="1"/>
</dbReference>
<name>A0A366HM72_9BACT</name>
<dbReference type="Gene3D" id="2.60.40.3120">
    <property type="match status" value="1"/>
</dbReference>
<dbReference type="InterPro" id="IPR000834">
    <property type="entry name" value="Peptidase_M14"/>
</dbReference>
<gene>
    <name evidence="4" type="ORF">DES53_10456</name>
</gene>
<keyword evidence="4" id="KW-0645">Protease</keyword>
<evidence type="ECO:0000313" key="5">
    <source>
        <dbReference type="Proteomes" id="UP000253426"/>
    </source>
</evidence>
<evidence type="ECO:0000313" key="4">
    <source>
        <dbReference type="EMBL" id="RBP44237.1"/>
    </source>
</evidence>
<dbReference type="Proteomes" id="UP000253426">
    <property type="component" value="Unassembled WGS sequence"/>
</dbReference>
<dbReference type="AlphaFoldDB" id="A0A366HM72"/>
<feature type="active site" description="Proton donor/acceptor" evidence="2">
    <location>
        <position position="389"/>
    </location>
</feature>
<dbReference type="PROSITE" id="PS52035">
    <property type="entry name" value="PEPTIDASE_M14"/>
    <property type="match status" value="1"/>
</dbReference>
<dbReference type="EMBL" id="QNRR01000004">
    <property type="protein sequence ID" value="RBP44237.1"/>
    <property type="molecule type" value="Genomic_DNA"/>
</dbReference>
<dbReference type="OrthoDB" id="179457at2"/>
<protein>
    <submittedName>
        <fullName evidence="4">Zinc carboxypeptidase</fullName>
    </submittedName>
</protein>
<dbReference type="Gene3D" id="3.40.630.10">
    <property type="entry name" value="Zn peptidases"/>
    <property type="match status" value="1"/>
</dbReference>
<dbReference type="InterPro" id="IPR050821">
    <property type="entry name" value="Cytosolic_carboxypeptidase"/>
</dbReference>
<dbReference type="RefSeq" id="WP_113958662.1">
    <property type="nucleotide sequence ID" value="NZ_QNRR01000004.1"/>
</dbReference>
<proteinExistence type="inferred from homology"/>
<evidence type="ECO:0000259" key="3">
    <source>
        <dbReference type="PROSITE" id="PS52035"/>
    </source>
</evidence>
<feature type="domain" description="Peptidase M14" evidence="3">
    <location>
        <begin position="154"/>
        <end position="412"/>
    </location>
</feature>
<dbReference type="GO" id="GO:0008270">
    <property type="term" value="F:zinc ion binding"/>
    <property type="evidence" value="ECO:0007669"/>
    <property type="project" value="InterPro"/>
</dbReference>
<evidence type="ECO:0000256" key="2">
    <source>
        <dbReference type="PROSITE-ProRule" id="PRU01379"/>
    </source>
</evidence>
<dbReference type="PANTHER" id="PTHR12756:SF11">
    <property type="entry name" value="CYTOSOLIC CARBOXYPEPTIDASE 1"/>
    <property type="match status" value="1"/>
</dbReference>
<dbReference type="PANTHER" id="PTHR12756">
    <property type="entry name" value="CYTOSOLIC CARBOXYPEPTIDASE"/>
    <property type="match status" value="1"/>
</dbReference>